<dbReference type="KEGG" id="adl:AURDEDRAFT_188726"/>
<accession>J0WRU8</accession>
<reference evidence="2" key="1">
    <citation type="journal article" date="2012" name="Science">
        <title>The Paleozoic origin of enzymatic lignin decomposition reconstructed from 31 fungal genomes.</title>
        <authorList>
            <person name="Floudas D."/>
            <person name="Binder M."/>
            <person name="Riley R."/>
            <person name="Barry K."/>
            <person name="Blanchette R.A."/>
            <person name="Henrissat B."/>
            <person name="Martinez A.T."/>
            <person name="Otillar R."/>
            <person name="Spatafora J.W."/>
            <person name="Yadav J.S."/>
            <person name="Aerts A."/>
            <person name="Benoit I."/>
            <person name="Boyd A."/>
            <person name="Carlson A."/>
            <person name="Copeland A."/>
            <person name="Coutinho P.M."/>
            <person name="de Vries R.P."/>
            <person name="Ferreira P."/>
            <person name="Findley K."/>
            <person name="Foster B."/>
            <person name="Gaskell J."/>
            <person name="Glotzer D."/>
            <person name="Gorecki P."/>
            <person name="Heitman J."/>
            <person name="Hesse C."/>
            <person name="Hori C."/>
            <person name="Igarashi K."/>
            <person name="Jurgens J.A."/>
            <person name="Kallen N."/>
            <person name="Kersten P."/>
            <person name="Kohler A."/>
            <person name="Kuees U."/>
            <person name="Kumar T.K.A."/>
            <person name="Kuo A."/>
            <person name="LaButti K."/>
            <person name="Larrondo L.F."/>
            <person name="Lindquist E."/>
            <person name="Ling A."/>
            <person name="Lombard V."/>
            <person name="Lucas S."/>
            <person name="Lundell T."/>
            <person name="Martin R."/>
            <person name="McLaughlin D.J."/>
            <person name="Morgenstern I."/>
            <person name="Morin E."/>
            <person name="Murat C."/>
            <person name="Nagy L.G."/>
            <person name="Nolan M."/>
            <person name="Ohm R.A."/>
            <person name="Patyshakuliyeva A."/>
            <person name="Rokas A."/>
            <person name="Ruiz-Duenas F.J."/>
            <person name="Sabat G."/>
            <person name="Salamov A."/>
            <person name="Samejima M."/>
            <person name="Schmutz J."/>
            <person name="Slot J.C."/>
            <person name="St John F."/>
            <person name="Stenlid J."/>
            <person name="Sun H."/>
            <person name="Sun S."/>
            <person name="Syed K."/>
            <person name="Tsang A."/>
            <person name="Wiebenga A."/>
            <person name="Young D."/>
            <person name="Pisabarro A."/>
            <person name="Eastwood D.C."/>
            <person name="Martin F."/>
            <person name="Cullen D."/>
            <person name="Grigoriev I.V."/>
            <person name="Hibbett D.S."/>
        </authorList>
    </citation>
    <scope>NUCLEOTIDE SEQUENCE [LARGE SCALE GENOMIC DNA]</scope>
    <source>
        <strain evidence="2">TFB10046</strain>
    </source>
</reference>
<protein>
    <submittedName>
        <fullName evidence="1">Uncharacterized protein</fullName>
    </submittedName>
</protein>
<keyword evidence="2" id="KW-1185">Reference proteome</keyword>
<sequence length="733" mass="80037">MAHKLADETLAAILAQHLAVPDAAFASTDRRSPFARIEVSTSALLVVCKRWMRVATPLLYETVILRSTAQAAALAVVLKANKDFGRFIKKLRVEGGFGQGVQKIISASPNITDFCMTLHLWADDNVKGMCAAMPSMNPRRLVIISLNSGMRNNASTRLATQTLCDCIASWSKLQTLVVPCLLSRDTSPEVLDAIEGCKTLQFISLTGDSPPLRISSLLNKLAANPTVTSIQAGWTERSMENTGDDLLSIFGAVAPGSQDALASLSSEAKAKVKYASGDEVPTRRSLFFRERRSPAVSLPLDPSYRPLSNASDAMRVAIWTRVMEFVIADTTPRSALMHPLYSLFNLGFGAGDYSDDDFDDSDDFDSDSDDGFAHYLGLPSAPQRKRHFGPAVTCMLVCKEFKAIATRVACQHLTIYTLGAVNDFAQLLAREPELAGETKSVTFFSFRDPVVIADGRVLSGVLRKLTALRDVSCVFNSRVDVCHLSALAEGSGRTLTTAAMECISASGPGKIAMLGGFSALTSLHWEGSAIFEAVKDGDGISLPSLTKLTLGPAEYNPSFLAALSHCQLPQLETLDFHTPIRDGFQSTTSTGSAIGEFFAAHGDKVRVVIGGPSYLELLLTGCPRLREYHFGTRTEYAPPIKNLAHKTLEVFKLPHQERRTWDSFFINLSSQRFPALHTLKVPNKNFWPATQREISKSVWPPIAERLLESGIKMQDGEGIAWRPRLQTASTRRK</sequence>
<dbReference type="AlphaFoldDB" id="J0WRU8"/>
<evidence type="ECO:0000313" key="1">
    <source>
        <dbReference type="EMBL" id="EJD35471.1"/>
    </source>
</evidence>
<proteinExistence type="predicted"/>
<dbReference type="Proteomes" id="UP000006514">
    <property type="component" value="Unassembled WGS sequence"/>
</dbReference>
<name>J0WRU8_AURST</name>
<dbReference type="OrthoDB" id="2786563at2759"/>
<gene>
    <name evidence="1" type="ORF">AURDEDRAFT_188726</name>
</gene>
<dbReference type="eggNOG" id="ENOG502SPJ6">
    <property type="taxonomic scope" value="Eukaryota"/>
</dbReference>
<dbReference type="EMBL" id="JH687889">
    <property type="protein sequence ID" value="EJD35471.1"/>
    <property type="molecule type" value="Genomic_DNA"/>
</dbReference>
<evidence type="ECO:0000313" key="2">
    <source>
        <dbReference type="Proteomes" id="UP000006514"/>
    </source>
</evidence>
<dbReference type="InParanoid" id="J0WRU8"/>
<organism evidence="1 2">
    <name type="scientific">Auricularia subglabra (strain TFB-10046 / SS5)</name>
    <name type="common">White-rot fungus</name>
    <name type="synonym">Auricularia delicata (strain TFB10046)</name>
    <dbReference type="NCBI Taxonomy" id="717982"/>
    <lineage>
        <taxon>Eukaryota</taxon>
        <taxon>Fungi</taxon>
        <taxon>Dikarya</taxon>
        <taxon>Basidiomycota</taxon>
        <taxon>Agaricomycotina</taxon>
        <taxon>Agaricomycetes</taxon>
        <taxon>Auriculariales</taxon>
        <taxon>Auriculariaceae</taxon>
        <taxon>Auricularia</taxon>
    </lineage>
</organism>